<dbReference type="Gene3D" id="3.40.50.300">
    <property type="entry name" value="P-loop containing nucleotide triphosphate hydrolases"/>
    <property type="match status" value="1"/>
</dbReference>
<dbReference type="InterPro" id="IPR027417">
    <property type="entry name" value="P-loop_NTPase"/>
</dbReference>
<dbReference type="SUPFAM" id="SSF52540">
    <property type="entry name" value="P-loop containing nucleoside triphosphate hydrolases"/>
    <property type="match status" value="1"/>
</dbReference>
<sequence length="101" mass="10840">MHSFDPDDNDDEVVEFGDDGVQLREDHAGRDAQRALDLLARITRDLPGGGEERPGQRVLTGRVAEAFARRRSLVAEAGTGIGKSLAYLIPAALSGERVVVA</sequence>
<feature type="non-terminal residue" evidence="1">
    <location>
        <position position="101"/>
    </location>
</feature>
<proteinExistence type="predicted"/>
<accession>T0YI99</accession>
<protein>
    <recommendedName>
        <fullName evidence="2">Helicase c2</fullName>
    </recommendedName>
</protein>
<reference evidence="1" key="1">
    <citation type="submission" date="2013-08" db="EMBL/GenBank/DDBJ databases">
        <authorList>
            <person name="Mendez C."/>
            <person name="Richter M."/>
            <person name="Ferrer M."/>
            <person name="Sanchez J."/>
        </authorList>
    </citation>
    <scope>NUCLEOTIDE SEQUENCE</scope>
</reference>
<gene>
    <name evidence="1" type="ORF">B1B_18029</name>
</gene>
<evidence type="ECO:0000313" key="1">
    <source>
        <dbReference type="EMBL" id="EQD31637.1"/>
    </source>
</evidence>
<name>T0YI99_9ZZZZ</name>
<comment type="caution">
    <text evidence="1">The sequence shown here is derived from an EMBL/GenBank/DDBJ whole genome shotgun (WGS) entry which is preliminary data.</text>
</comment>
<organism evidence="1">
    <name type="scientific">mine drainage metagenome</name>
    <dbReference type="NCBI Taxonomy" id="410659"/>
    <lineage>
        <taxon>unclassified sequences</taxon>
        <taxon>metagenomes</taxon>
        <taxon>ecological metagenomes</taxon>
    </lineage>
</organism>
<dbReference type="AlphaFoldDB" id="T0YI99"/>
<reference evidence="1" key="2">
    <citation type="journal article" date="2014" name="ISME J.">
        <title>Microbial stratification in low pH oxic and suboxic macroscopic growths along an acid mine drainage.</title>
        <authorList>
            <person name="Mendez-Garcia C."/>
            <person name="Mesa V."/>
            <person name="Sprenger R.R."/>
            <person name="Richter M."/>
            <person name="Diez M.S."/>
            <person name="Solano J."/>
            <person name="Bargiela R."/>
            <person name="Golyshina O.V."/>
            <person name="Manteca A."/>
            <person name="Ramos J.L."/>
            <person name="Gallego J.R."/>
            <person name="Llorente I."/>
            <person name="Martins Dos Santos V.A."/>
            <person name="Jensen O.N."/>
            <person name="Pelaez A.I."/>
            <person name="Sanchez J."/>
            <person name="Ferrer M."/>
        </authorList>
    </citation>
    <scope>NUCLEOTIDE SEQUENCE</scope>
</reference>
<dbReference type="EMBL" id="AUZY01012051">
    <property type="protein sequence ID" value="EQD31637.1"/>
    <property type="molecule type" value="Genomic_DNA"/>
</dbReference>
<evidence type="ECO:0008006" key="2">
    <source>
        <dbReference type="Google" id="ProtNLM"/>
    </source>
</evidence>